<reference evidence="3" key="1">
    <citation type="submission" date="2023-06" db="EMBL/GenBank/DDBJ databases">
        <title>Genomic analysis of the entomopathogenic nematode Steinernema hermaphroditum.</title>
        <authorList>
            <person name="Schwarz E.M."/>
            <person name="Heppert J.K."/>
            <person name="Baniya A."/>
            <person name="Schwartz H.T."/>
            <person name="Tan C.-H."/>
            <person name="Antoshechkin I."/>
            <person name="Sternberg P.W."/>
            <person name="Goodrich-Blair H."/>
            <person name="Dillman A.R."/>
        </authorList>
    </citation>
    <scope>NUCLEOTIDE SEQUENCE</scope>
    <source>
        <strain evidence="3">PS9179</strain>
        <tissue evidence="3">Whole animal</tissue>
    </source>
</reference>
<dbReference type="InterPro" id="IPR011993">
    <property type="entry name" value="PH-like_dom_sf"/>
</dbReference>
<dbReference type="Gene3D" id="2.30.29.30">
    <property type="entry name" value="Pleckstrin-homology domain (PH domain)/Phosphotyrosine-binding domain (PTB)"/>
    <property type="match status" value="2"/>
</dbReference>
<dbReference type="Proteomes" id="UP001175271">
    <property type="component" value="Unassembled WGS sequence"/>
</dbReference>
<dbReference type="AlphaFoldDB" id="A0AA39HHE5"/>
<dbReference type="SMART" id="SM00233">
    <property type="entry name" value="PH"/>
    <property type="match status" value="2"/>
</dbReference>
<organism evidence="3 4">
    <name type="scientific">Steinernema hermaphroditum</name>
    <dbReference type="NCBI Taxonomy" id="289476"/>
    <lineage>
        <taxon>Eukaryota</taxon>
        <taxon>Metazoa</taxon>
        <taxon>Ecdysozoa</taxon>
        <taxon>Nematoda</taxon>
        <taxon>Chromadorea</taxon>
        <taxon>Rhabditida</taxon>
        <taxon>Tylenchina</taxon>
        <taxon>Panagrolaimomorpha</taxon>
        <taxon>Strongyloidoidea</taxon>
        <taxon>Steinernematidae</taxon>
        <taxon>Steinernema</taxon>
    </lineage>
</organism>
<dbReference type="PANTHER" id="PTHR45858">
    <property type="entry name" value="FERM DOMAIN CONTAINING PROTEIN"/>
    <property type="match status" value="1"/>
</dbReference>
<accession>A0AA39HHE5</accession>
<evidence type="ECO:0000259" key="2">
    <source>
        <dbReference type="PROSITE" id="PS50003"/>
    </source>
</evidence>
<dbReference type="InterPro" id="IPR001849">
    <property type="entry name" value="PH_domain"/>
</dbReference>
<evidence type="ECO:0000256" key="1">
    <source>
        <dbReference type="SAM" id="MobiDB-lite"/>
    </source>
</evidence>
<dbReference type="EMBL" id="JAUCMV010000004">
    <property type="protein sequence ID" value="KAK0404652.1"/>
    <property type="molecule type" value="Genomic_DNA"/>
</dbReference>
<feature type="compositionally biased region" description="Polar residues" evidence="1">
    <location>
        <begin position="399"/>
        <end position="409"/>
    </location>
</feature>
<sequence length="571" mass="64286">MISRTTVCSSDSDDFEVSRGPTPLSAKKRSLLSLESLGLSDFSIAIHSRSPFDCAEFHSDVAFHIVKEMLCGEWTTQNELRLVNEHYFGDLKRSAPERCHVVDEFVVLLAAVQTGAEERTVELEHTVRNWKDSSMAIGNVLLCLMHNSIPQFRALLAQMPVFVAASHQLTSMHGPISDRIRALDAEGRLFFVDILWTVVRLAYKTVTWQNSLGRLVECFLEVQHMALGQTRIALEKISAFNRETEKTRENVNDYVKLIQLEQILNASRQLVQPNRKFVREGFAQVITAQGAVPSMVVLFRDSLLLASACTRRASRTIDFSVDSHIPLREITYEDKSSAIGITHCGSPLLLSFASEDIQRLWMRDLDASVRSAKEMPLRLLPEVVAPERKVVSFADSVVDSRSNGSTAQPPSKVPPKALEPSSKAPFLSCWLRQKTISAVRQNLSVQRQLSGYLFRRRSVVHEWQLLWAQISGTQNLMLYLSHTGDLKPLAIIDLIGCFVGVPSVDETVSEESEEVGKNNYLFKVKVDLQQSFIFRVESRHDLVRWITEIHESSSLDREPGPLDPLTMLAIT</sequence>
<protein>
    <recommendedName>
        <fullName evidence="2">PH domain-containing protein</fullName>
    </recommendedName>
</protein>
<feature type="region of interest" description="Disordered" evidence="1">
    <location>
        <begin position="399"/>
        <end position="420"/>
    </location>
</feature>
<comment type="caution">
    <text evidence="3">The sequence shown here is derived from an EMBL/GenBank/DDBJ whole genome shotgun (WGS) entry which is preliminary data.</text>
</comment>
<dbReference type="SUPFAM" id="SSF50729">
    <property type="entry name" value="PH domain-like"/>
    <property type="match status" value="2"/>
</dbReference>
<feature type="region of interest" description="Disordered" evidence="1">
    <location>
        <begin position="1"/>
        <end position="23"/>
    </location>
</feature>
<name>A0AA39HHE5_9BILA</name>
<dbReference type="InterPro" id="IPR051835">
    <property type="entry name" value="RAC1-GEF"/>
</dbReference>
<dbReference type="GO" id="GO:0005085">
    <property type="term" value="F:guanyl-nucleotide exchange factor activity"/>
    <property type="evidence" value="ECO:0007669"/>
    <property type="project" value="TreeGrafter"/>
</dbReference>
<evidence type="ECO:0000313" key="4">
    <source>
        <dbReference type="Proteomes" id="UP001175271"/>
    </source>
</evidence>
<gene>
    <name evidence="3" type="ORF">QR680_017557</name>
</gene>
<keyword evidence="4" id="KW-1185">Reference proteome</keyword>
<feature type="domain" description="PH" evidence="2">
    <location>
        <begin position="446"/>
        <end position="554"/>
    </location>
</feature>
<dbReference type="Pfam" id="PF00169">
    <property type="entry name" value="PH"/>
    <property type="match status" value="1"/>
</dbReference>
<feature type="compositionally biased region" description="Polar residues" evidence="1">
    <location>
        <begin position="1"/>
        <end position="10"/>
    </location>
</feature>
<dbReference type="PANTHER" id="PTHR45858:SF1">
    <property type="entry name" value="FERM DOMAIN-CONTAINING PROTEIN 7"/>
    <property type="match status" value="1"/>
</dbReference>
<proteinExistence type="predicted"/>
<dbReference type="PROSITE" id="PS50003">
    <property type="entry name" value="PH_DOMAIN"/>
    <property type="match status" value="1"/>
</dbReference>
<evidence type="ECO:0000313" key="3">
    <source>
        <dbReference type="EMBL" id="KAK0404652.1"/>
    </source>
</evidence>